<dbReference type="Gene3D" id="1.10.220.160">
    <property type="match status" value="1"/>
</dbReference>
<dbReference type="EMBL" id="JBHFQA010000012">
    <property type="protein sequence ID" value="KAL2089317.1"/>
    <property type="molecule type" value="Genomic_DNA"/>
</dbReference>
<dbReference type="InterPro" id="IPR053064">
    <property type="entry name" value="Ankyrin-MYND_domain-protein"/>
</dbReference>
<comment type="caution">
    <text evidence="7">The sequence shown here is derived from an EMBL/GenBank/DDBJ whole genome shotgun (WGS) entry which is preliminary data.</text>
</comment>
<dbReference type="PROSITE" id="PS01360">
    <property type="entry name" value="ZF_MYND_1"/>
    <property type="match status" value="1"/>
</dbReference>
<dbReference type="GO" id="GO:0008270">
    <property type="term" value="F:zinc ion binding"/>
    <property type="evidence" value="ECO:0007669"/>
    <property type="project" value="UniProtKB-KW"/>
</dbReference>
<name>A0ABD1JR32_9TELE</name>
<reference evidence="7 8" key="1">
    <citation type="submission" date="2024-09" db="EMBL/GenBank/DDBJ databases">
        <title>A chromosome-level genome assembly of Gray's grenadier anchovy, Coilia grayii.</title>
        <authorList>
            <person name="Fu Z."/>
        </authorList>
    </citation>
    <scope>NUCLEOTIDE SEQUENCE [LARGE SCALE GENOMIC DNA]</scope>
    <source>
        <strain evidence="7">G4</strain>
        <tissue evidence="7">Muscle</tissue>
    </source>
</reference>
<organism evidence="7 8">
    <name type="scientific">Coilia grayii</name>
    <name type="common">Gray's grenadier anchovy</name>
    <dbReference type="NCBI Taxonomy" id="363190"/>
    <lineage>
        <taxon>Eukaryota</taxon>
        <taxon>Metazoa</taxon>
        <taxon>Chordata</taxon>
        <taxon>Craniata</taxon>
        <taxon>Vertebrata</taxon>
        <taxon>Euteleostomi</taxon>
        <taxon>Actinopterygii</taxon>
        <taxon>Neopterygii</taxon>
        <taxon>Teleostei</taxon>
        <taxon>Clupei</taxon>
        <taxon>Clupeiformes</taxon>
        <taxon>Clupeoidei</taxon>
        <taxon>Engraulidae</taxon>
        <taxon>Coilinae</taxon>
        <taxon>Coilia</taxon>
    </lineage>
</organism>
<dbReference type="AlphaFoldDB" id="A0ABD1JR32"/>
<dbReference type="PROSITE" id="PS50865">
    <property type="entry name" value="ZF_MYND_2"/>
    <property type="match status" value="1"/>
</dbReference>
<dbReference type="PANTHER" id="PTHR15897:SF2">
    <property type="entry name" value="ANKYRIN REPEAT AND MYND DOMAIN-CONTAINING PROTEIN 1"/>
    <property type="match status" value="1"/>
</dbReference>
<feature type="domain" description="MYND-type" evidence="6">
    <location>
        <begin position="9"/>
        <end position="49"/>
    </location>
</feature>
<evidence type="ECO:0000313" key="7">
    <source>
        <dbReference type="EMBL" id="KAL2089317.1"/>
    </source>
</evidence>
<dbReference type="Proteomes" id="UP001591681">
    <property type="component" value="Unassembled WGS sequence"/>
</dbReference>
<feature type="compositionally biased region" description="Polar residues" evidence="5">
    <location>
        <begin position="55"/>
        <end position="70"/>
    </location>
</feature>
<evidence type="ECO:0000256" key="4">
    <source>
        <dbReference type="PROSITE-ProRule" id="PRU00134"/>
    </source>
</evidence>
<sequence>MSMSVLKYCYQCGRSVGVVLVPCTRCHEVSYCSKSCKMKAWNQRHKEECVRVQGQDHSGSSETQNSTTQRVSTASTKKASVKSPERPSLISQMKAHLKYRKIKDSIKERQKGRETGGV</sequence>
<keyword evidence="2 4" id="KW-0863">Zinc-finger</keyword>
<accession>A0ABD1JR32</accession>
<proteinExistence type="predicted"/>
<dbReference type="Pfam" id="PF01753">
    <property type="entry name" value="zf-MYND"/>
    <property type="match status" value="1"/>
</dbReference>
<keyword evidence="3" id="KW-0862">Zinc</keyword>
<protein>
    <recommendedName>
        <fullName evidence="6">MYND-type domain-containing protein</fullName>
    </recommendedName>
</protein>
<gene>
    <name evidence="7" type="ORF">ACEWY4_014005</name>
</gene>
<evidence type="ECO:0000256" key="2">
    <source>
        <dbReference type="ARBA" id="ARBA00022771"/>
    </source>
</evidence>
<evidence type="ECO:0000256" key="3">
    <source>
        <dbReference type="ARBA" id="ARBA00022833"/>
    </source>
</evidence>
<keyword evidence="1" id="KW-0479">Metal-binding</keyword>
<evidence type="ECO:0000313" key="8">
    <source>
        <dbReference type="Proteomes" id="UP001591681"/>
    </source>
</evidence>
<feature type="compositionally biased region" description="Low complexity" evidence="5">
    <location>
        <begin position="71"/>
        <end position="82"/>
    </location>
</feature>
<evidence type="ECO:0000256" key="1">
    <source>
        <dbReference type="ARBA" id="ARBA00022723"/>
    </source>
</evidence>
<keyword evidence="8" id="KW-1185">Reference proteome</keyword>
<dbReference type="PANTHER" id="PTHR15897">
    <property type="entry name" value="ANKYRIN REPEAT AND MYND DOMAIN PROTEIN 1"/>
    <property type="match status" value="1"/>
</dbReference>
<evidence type="ECO:0000256" key="5">
    <source>
        <dbReference type="SAM" id="MobiDB-lite"/>
    </source>
</evidence>
<dbReference type="Gene3D" id="6.10.140.2220">
    <property type="match status" value="1"/>
</dbReference>
<dbReference type="SUPFAM" id="SSF144232">
    <property type="entry name" value="HIT/MYND zinc finger-like"/>
    <property type="match status" value="1"/>
</dbReference>
<evidence type="ECO:0000259" key="6">
    <source>
        <dbReference type="PROSITE" id="PS50865"/>
    </source>
</evidence>
<feature type="region of interest" description="Disordered" evidence="5">
    <location>
        <begin position="50"/>
        <end position="94"/>
    </location>
</feature>
<dbReference type="InterPro" id="IPR002893">
    <property type="entry name" value="Znf_MYND"/>
</dbReference>